<keyword evidence="2" id="KW-0808">Transferase</keyword>
<evidence type="ECO:0000256" key="1">
    <source>
        <dbReference type="ARBA" id="ARBA00009156"/>
    </source>
</evidence>
<dbReference type="GO" id="GO:0005829">
    <property type="term" value="C:cytosol"/>
    <property type="evidence" value="ECO:0007669"/>
    <property type="project" value="TreeGrafter"/>
</dbReference>
<dbReference type="GO" id="GO:0004370">
    <property type="term" value="F:glycerol kinase activity"/>
    <property type="evidence" value="ECO:0007669"/>
    <property type="project" value="TreeGrafter"/>
</dbReference>
<protein>
    <submittedName>
        <fullName evidence="5">Glycerol kinase</fullName>
    </submittedName>
</protein>
<comment type="caution">
    <text evidence="5">The sequence shown here is derived from an EMBL/GenBank/DDBJ whole genome shotgun (WGS) entry which is preliminary data.</text>
</comment>
<dbReference type="SUPFAM" id="SSF53067">
    <property type="entry name" value="Actin-like ATPase domain"/>
    <property type="match status" value="1"/>
</dbReference>
<proteinExistence type="inferred from homology"/>
<dbReference type="PANTHER" id="PTHR10196">
    <property type="entry name" value="SUGAR KINASE"/>
    <property type="match status" value="1"/>
</dbReference>
<dbReference type="Pfam" id="PF00370">
    <property type="entry name" value="FGGY_N"/>
    <property type="match status" value="1"/>
</dbReference>
<sequence length="74" mass="8320">MTDYILSIDQGTTSTRAIIFDHAGSMVSSGQVEHEQIFPQAGWVEHNPKEIWDNTREVIGQALSKANITRHNIK</sequence>
<dbReference type="Proteomes" id="UP000321379">
    <property type="component" value="Unassembled WGS sequence"/>
</dbReference>
<name>A0A5C8UI80_9MICO</name>
<dbReference type="Gene3D" id="3.30.420.40">
    <property type="match status" value="1"/>
</dbReference>
<dbReference type="InterPro" id="IPR018484">
    <property type="entry name" value="FGGY_N"/>
</dbReference>
<evidence type="ECO:0000256" key="2">
    <source>
        <dbReference type="ARBA" id="ARBA00022679"/>
    </source>
</evidence>
<feature type="non-terminal residue" evidence="5">
    <location>
        <position position="74"/>
    </location>
</feature>
<evidence type="ECO:0000256" key="3">
    <source>
        <dbReference type="ARBA" id="ARBA00022777"/>
    </source>
</evidence>
<feature type="domain" description="Carbohydrate kinase FGGY N-terminal" evidence="4">
    <location>
        <begin position="4"/>
        <end position="74"/>
    </location>
</feature>
<keyword evidence="6" id="KW-1185">Reference proteome</keyword>
<comment type="similarity">
    <text evidence="1">Belongs to the FGGY kinase family.</text>
</comment>
<dbReference type="RefSeq" id="WP_246142435.1">
    <property type="nucleotide sequence ID" value="NZ_VRMG01000023.1"/>
</dbReference>
<gene>
    <name evidence="5" type="ORF">FVP33_18810</name>
</gene>
<reference evidence="5 6" key="1">
    <citation type="submission" date="2019-08" db="EMBL/GenBank/DDBJ databases">
        <title>Bacterial whole genome sequence for Glaciihabitans sp. CHu50b-6-2.</title>
        <authorList>
            <person name="Jin L."/>
        </authorList>
    </citation>
    <scope>NUCLEOTIDE SEQUENCE [LARGE SCALE GENOMIC DNA]</scope>
    <source>
        <strain evidence="5 6">CHu50b-6-2</strain>
    </source>
</reference>
<dbReference type="GO" id="GO:0006071">
    <property type="term" value="P:glycerol metabolic process"/>
    <property type="evidence" value="ECO:0007669"/>
    <property type="project" value="TreeGrafter"/>
</dbReference>
<evidence type="ECO:0000259" key="4">
    <source>
        <dbReference type="Pfam" id="PF00370"/>
    </source>
</evidence>
<organism evidence="5 6">
    <name type="scientific">Lacisediminihabitans profunda</name>
    <dbReference type="NCBI Taxonomy" id="2594790"/>
    <lineage>
        <taxon>Bacteria</taxon>
        <taxon>Bacillati</taxon>
        <taxon>Actinomycetota</taxon>
        <taxon>Actinomycetes</taxon>
        <taxon>Micrococcales</taxon>
        <taxon>Microbacteriaceae</taxon>
        <taxon>Lacisediminihabitans</taxon>
    </lineage>
</organism>
<accession>A0A5C8UI80</accession>
<dbReference type="EMBL" id="VRMG01000023">
    <property type="protein sequence ID" value="TXN27805.1"/>
    <property type="molecule type" value="Genomic_DNA"/>
</dbReference>
<dbReference type="InterPro" id="IPR043129">
    <property type="entry name" value="ATPase_NBD"/>
</dbReference>
<evidence type="ECO:0000313" key="5">
    <source>
        <dbReference type="EMBL" id="TXN27805.1"/>
    </source>
</evidence>
<dbReference type="PANTHER" id="PTHR10196:SF69">
    <property type="entry name" value="GLYCEROL KINASE"/>
    <property type="match status" value="1"/>
</dbReference>
<dbReference type="AlphaFoldDB" id="A0A5C8UI80"/>
<evidence type="ECO:0000313" key="6">
    <source>
        <dbReference type="Proteomes" id="UP000321379"/>
    </source>
</evidence>
<keyword evidence="3 5" id="KW-0418">Kinase</keyword>